<reference evidence="10 11" key="1">
    <citation type="submission" date="2021-10" db="EMBL/GenBank/DDBJ databases">
        <title>Anaerobic single-cell dispensing facilitates the cultivation of human gut bacteria.</title>
        <authorList>
            <person name="Afrizal A."/>
        </authorList>
    </citation>
    <scope>NUCLEOTIDE SEQUENCE [LARGE SCALE GENOMIC DNA]</scope>
    <source>
        <strain evidence="10 11">CLA-AA-H224</strain>
    </source>
</reference>
<name>A0AAE3E275_9FIRM</name>
<evidence type="ECO:0000256" key="2">
    <source>
        <dbReference type="ARBA" id="ARBA00005801"/>
    </source>
</evidence>
<comment type="caution">
    <text evidence="10">The sequence shown here is derived from an EMBL/GenBank/DDBJ whole genome shotgun (WGS) entry which is preliminary data.</text>
</comment>
<feature type="transmembrane region" description="Helical" evidence="7">
    <location>
        <begin position="235"/>
        <end position="258"/>
    </location>
</feature>
<evidence type="ECO:0000256" key="3">
    <source>
        <dbReference type="ARBA" id="ARBA00022475"/>
    </source>
</evidence>
<feature type="domain" description="Prepilin type IV endopeptidase peptidase" evidence="8">
    <location>
        <begin position="116"/>
        <end position="219"/>
    </location>
</feature>
<evidence type="ECO:0000256" key="1">
    <source>
        <dbReference type="ARBA" id="ARBA00004651"/>
    </source>
</evidence>
<dbReference type="Gene3D" id="1.20.120.1220">
    <property type="match status" value="1"/>
</dbReference>
<keyword evidence="5 7" id="KW-1133">Transmembrane helix</keyword>
<keyword evidence="11" id="KW-1185">Reference proteome</keyword>
<proteinExistence type="inferred from homology"/>
<dbReference type="PANTHER" id="PTHR30487">
    <property type="entry name" value="TYPE 4 PREPILIN-LIKE PROTEINS LEADER PEPTIDE-PROCESSING ENZYME"/>
    <property type="match status" value="1"/>
</dbReference>
<keyword evidence="6 7" id="KW-0472">Membrane</keyword>
<accession>A0AAE3E275</accession>
<protein>
    <submittedName>
        <fullName evidence="10">Prepilin peptidase</fullName>
    </submittedName>
</protein>
<evidence type="ECO:0000256" key="5">
    <source>
        <dbReference type="ARBA" id="ARBA00022989"/>
    </source>
</evidence>
<comment type="subcellular location">
    <subcellularLocation>
        <location evidence="1">Cell membrane</location>
        <topology evidence="1">Multi-pass membrane protein</topology>
    </subcellularLocation>
</comment>
<evidence type="ECO:0000259" key="9">
    <source>
        <dbReference type="Pfam" id="PF06750"/>
    </source>
</evidence>
<dbReference type="Pfam" id="PF06750">
    <property type="entry name" value="A24_N_bact"/>
    <property type="match status" value="1"/>
</dbReference>
<evidence type="ECO:0000313" key="11">
    <source>
        <dbReference type="Proteomes" id="UP001198200"/>
    </source>
</evidence>
<feature type="transmembrane region" description="Helical" evidence="7">
    <location>
        <begin position="162"/>
        <end position="183"/>
    </location>
</feature>
<dbReference type="GO" id="GO:0005886">
    <property type="term" value="C:plasma membrane"/>
    <property type="evidence" value="ECO:0007669"/>
    <property type="project" value="UniProtKB-SubCell"/>
</dbReference>
<organism evidence="10 11">
    <name type="scientific">Anthropogastromicrobium aceti</name>
    <dbReference type="NCBI Taxonomy" id="2981768"/>
    <lineage>
        <taxon>Bacteria</taxon>
        <taxon>Bacillati</taxon>
        <taxon>Bacillota</taxon>
        <taxon>Clostridia</taxon>
        <taxon>Lachnospirales</taxon>
        <taxon>Lachnospiraceae</taxon>
        <taxon>Anthropogastromicrobium</taxon>
    </lineage>
</organism>
<evidence type="ECO:0000256" key="6">
    <source>
        <dbReference type="ARBA" id="ARBA00023136"/>
    </source>
</evidence>
<feature type="transmembrane region" description="Helical" evidence="7">
    <location>
        <begin position="137"/>
        <end position="156"/>
    </location>
</feature>
<keyword evidence="3" id="KW-1003">Cell membrane</keyword>
<feature type="transmembrane region" description="Helical" evidence="7">
    <location>
        <begin position="6"/>
        <end position="27"/>
    </location>
</feature>
<dbReference type="InterPro" id="IPR000045">
    <property type="entry name" value="Prepilin_IV_endopep_pep"/>
</dbReference>
<dbReference type="GO" id="GO:0006465">
    <property type="term" value="P:signal peptide processing"/>
    <property type="evidence" value="ECO:0007669"/>
    <property type="project" value="TreeGrafter"/>
</dbReference>
<feature type="transmembrane region" description="Helical" evidence="7">
    <location>
        <begin position="204"/>
        <end position="223"/>
    </location>
</feature>
<dbReference type="GO" id="GO:0004190">
    <property type="term" value="F:aspartic-type endopeptidase activity"/>
    <property type="evidence" value="ECO:0007669"/>
    <property type="project" value="InterPro"/>
</dbReference>
<evidence type="ECO:0000313" key="10">
    <source>
        <dbReference type="EMBL" id="MCC2220694.1"/>
    </source>
</evidence>
<dbReference type="PANTHER" id="PTHR30487:SF0">
    <property type="entry name" value="PREPILIN LEADER PEPTIDASE_N-METHYLTRANSFERASE-RELATED"/>
    <property type="match status" value="1"/>
</dbReference>
<evidence type="ECO:0000256" key="4">
    <source>
        <dbReference type="ARBA" id="ARBA00022692"/>
    </source>
</evidence>
<dbReference type="RefSeq" id="WP_308731193.1">
    <property type="nucleotide sequence ID" value="NZ_JAJEQN010000006.1"/>
</dbReference>
<evidence type="ECO:0000259" key="8">
    <source>
        <dbReference type="Pfam" id="PF01478"/>
    </source>
</evidence>
<dbReference type="InterPro" id="IPR050882">
    <property type="entry name" value="Prepilin_peptidase/N-MTase"/>
</dbReference>
<sequence>MTWIELIYSLPFILMGGCIFSFADVVADRLPRKISFVKGRSYCPSCDHTLAWYDMIPVVSWLLLRGKCRQCRCRIPARYPVTEAMGMAAAEISLLCFGGWNGYWHEINLCVVTVFSLLTLLLIIAQIDQQTMEIPNGLVIACIVPAAIAVFAFPDVTLTERLIGFFSVSLPLFAITLAVPGAFGGGDIKLMAVIGFFLGWKMSLTAFMLAVFSGGIYGIGLLLSKKKGAKEHFAFGPFLCAGTALTLFVGEWLLSWYLSIIF</sequence>
<dbReference type="Pfam" id="PF01478">
    <property type="entry name" value="Peptidase_A24"/>
    <property type="match status" value="1"/>
</dbReference>
<feature type="domain" description="Prepilin peptidase A24 N-terminal" evidence="9">
    <location>
        <begin position="14"/>
        <end position="89"/>
    </location>
</feature>
<feature type="transmembrane region" description="Helical" evidence="7">
    <location>
        <begin position="106"/>
        <end position="125"/>
    </location>
</feature>
<dbReference type="Proteomes" id="UP001198200">
    <property type="component" value="Unassembled WGS sequence"/>
</dbReference>
<keyword evidence="4 7" id="KW-0812">Transmembrane</keyword>
<evidence type="ECO:0000256" key="7">
    <source>
        <dbReference type="SAM" id="Phobius"/>
    </source>
</evidence>
<gene>
    <name evidence="10" type="ORF">LKD48_03410</name>
</gene>
<dbReference type="EMBL" id="JAJEQN010000006">
    <property type="protein sequence ID" value="MCC2220694.1"/>
    <property type="molecule type" value="Genomic_DNA"/>
</dbReference>
<comment type="similarity">
    <text evidence="2">Belongs to the peptidase A24 family.</text>
</comment>
<dbReference type="AlphaFoldDB" id="A0AAE3E275"/>
<dbReference type="InterPro" id="IPR010627">
    <property type="entry name" value="Prepilin_pept_A24_N"/>
</dbReference>